<dbReference type="SUPFAM" id="SSF54060">
    <property type="entry name" value="His-Me finger endonucleases"/>
    <property type="match status" value="1"/>
</dbReference>
<protein>
    <submittedName>
        <fullName evidence="2">25027_t:CDS:1</fullName>
    </submittedName>
</protein>
<dbReference type="Proteomes" id="UP000789405">
    <property type="component" value="Unassembled WGS sequence"/>
</dbReference>
<evidence type="ECO:0000313" key="2">
    <source>
        <dbReference type="EMBL" id="CAG8825658.1"/>
    </source>
</evidence>
<evidence type="ECO:0000313" key="3">
    <source>
        <dbReference type="Proteomes" id="UP000789405"/>
    </source>
</evidence>
<dbReference type="InterPro" id="IPR044925">
    <property type="entry name" value="His-Me_finger_sf"/>
</dbReference>
<dbReference type="EMBL" id="CAJVPY010066821">
    <property type="protein sequence ID" value="CAG8825658.1"/>
    <property type="molecule type" value="Genomic_DNA"/>
</dbReference>
<gene>
    <name evidence="2" type="ORF">DERYTH_LOCUS27944</name>
</gene>
<dbReference type="InterPro" id="IPR003615">
    <property type="entry name" value="HNH_nuc"/>
</dbReference>
<proteinExistence type="predicted"/>
<dbReference type="AlphaFoldDB" id="A0A9N9KEX5"/>
<dbReference type="Pfam" id="PF13392">
    <property type="entry name" value="HNH_3"/>
    <property type="match status" value="1"/>
</dbReference>
<name>A0A9N9KEX5_9GLOM</name>
<accession>A0A9N9KEX5</accession>
<reference evidence="2" key="1">
    <citation type="submission" date="2021-06" db="EMBL/GenBank/DDBJ databases">
        <authorList>
            <person name="Kallberg Y."/>
            <person name="Tangrot J."/>
            <person name="Rosling A."/>
        </authorList>
    </citation>
    <scope>NUCLEOTIDE SEQUENCE</scope>
    <source>
        <strain evidence="2">MA453B</strain>
    </source>
</reference>
<comment type="caution">
    <text evidence="2">The sequence shown here is derived from an EMBL/GenBank/DDBJ whole genome shotgun (WGS) entry which is preliminary data.</text>
</comment>
<keyword evidence="3" id="KW-1185">Reference proteome</keyword>
<sequence>SIAVHILVAQASIPNSENKPYVNYINSIRYDNRAVNLEWVTPKENAEHTVF</sequence>
<organism evidence="2 3">
    <name type="scientific">Dentiscutata erythropus</name>
    <dbReference type="NCBI Taxonomy" id="1348616"/>
    <lineage>
        <taxon>Eukaryota</taxon>
        <taxon>Fungi</taxon>
        <taxon>Fungi incertae sedis</taxon>
        <taxon>Mucoromycota</taxon>
        <taxon>Glomeromycotina</taxon>
        <taxon>Glomeromycetes</taxon>
        <taxon>Diversisporales</taxon>
        <taxon>Gigasporaceae</taxon>
        <taxon>Dentiscutata</taxon>
    </lineage>
</organism>
<feature type="non-terminal residue" evidence="2">
    <location>
        <position position="1"/>
    </location>
</feature>
<evidence type="ECO:0000259" key="1">
    <source>
        <dbReference type="Pfam" id="PF13392"/>
    </source>
</evidence>
<feature type="domain" description="HNH nuclease" evidence="1">
    <location>
        <begin position="3"/>
        <end position="46"/>
    </location>
</feature>
<dbReference type="Gene3D" id="3.90.75.20">
    <property type="match status" value="1"/>
</dbReference>
<dbReference type="OrthoDB" id="2445703at2759"/>